<evidence type="ECO:0000259" key="2">
    <source>
        <dbReference type="Pfam" id="PF01172"/>
    </source>
</evidence>
<dbReference type="Pfam" id="PF01172">
    <property type="entry name" value="SBDS_N"/>
    <property type="match status" value="1"/>
</dbReference>
<accession>A0AAE0WM39</accession>
<feature type="region of interest" description="Disordered" evidence="1">
    <location>
        <begin position="598"/>
        <end position="630"/>
    </location>
</feature>
<feature type="domain" description="Ribosome maturation protein SDO1/SBDS N-terminal" evidence="2">
    <location>
        <begin position="8"/>
        <end position="97"/>
    </location>
</feature>
<dbReference type="InterPro" id="IPR019783">
    <property type="entry name" value="SDO1/SBDS_N"/>
</dbReference>
<gene>
    <name evidence="3" type="ORF">LTR78_006022</name>
</gene>
<feature type="region of interest" description="Disordered" evidence="1">
    <location>
        <begin position="239"/>
        <end position="261"/>
    </location>
</feature>
<dbReference type="EMBL" id="JAUTXT010000021">
    <property type="protein sequence ID" value="KAK3674175.1"/>
    <property type="molecule type" value="Genomic_DNA"/>
</dbReference>
<name>A0AAE0WM39_9PEZI</name>
<evidence type="ECO:0000313" key="4">
    <source>
        <dbReference type="Proteomes" id="UP001274830"/>
    </source>
</evidence>
<sequence length="664" mass="75398">MPRGNDAQVKVHHKGQNDDFIIFVESSDAVREWKKDRSVPLAQVVSGFKVFVTHKQGNQGKMNSASKGALEDEFGSSKDEDVVQQILEKGSIIETESATNKRPTSKHLAPTSAHSTFASYTLCDMAPSRWMALWALHNHFGQFFTSLPSELKLEILYCTGAIPRPESERHLDLSAESDDDSPYTPRRHPAEKPPRHGCPLLKLPFELRRHIFMYELVSQKSYLPHCCDDKKDCAKKHVDRVPSPAPQAAQSLSDSPPEGCGRSLRSLGLAAGAQLTKLIEPMGAPRRRRRLQTTRLESLEPTVAKPETRNRATQFMSLCKKLKGEIATIMYEERTFTVHIHEGLKHGGIEFVNSGRQKLQYKDEVIEDSRFARFNHREENGFDRLKKIKIVIVPPSVNEDAIGHPHVHTFFMTWSLCQLLQKSVEKHKLDFLTIDFADAPEGSQELMGRRVIARSDRYLWDGMAKQPSTTTFDSLPDIEMILRPFAILRAHNVTVTLPPILAMHAPTKQFTATLEQRILSKDALTAEYDPVLLNEDYAHQFRAIHGDWLRFTLSKLYSDNRPAIRVPDLDEQDFQADINEDDYLPDSVPASFFGGWSSKGSPRKRKSLHESDFEASNDKSGRTVRSAEEDEYKKRDFGDADFGRLDRDMQRALQASMETYAREA</sequence>
<dbReference type="SUPFAM" id="SSF89895">
    <property type="entry name" value="FYSH domain"/>
    <property type="match status" value="1"/>
</dbReference>
<dbReference type="InterPro" id="IPR036786">
    <property type="entry name" value="Ribosome_mat_SBDS_N_sf"/>
</dbReference>
<dbReference type="AlphaFoldDB" id="A0AAE0WM39"/>
<evidence type="ECO:0000256" key="1">
    <source>
        <dbReference type="SAM" id="MobiDB-lite"/>
    </source>
</evidence>
<evidence type="ECO:0000313" key="3">
    <source>
        <dbReference type="EMBL" id="KAK3674175.1"/>
    </source>
</evidence>
<dbReference type="Proteomes" id="UP001274830">
    <property type="component" value="Unassembled WGS sequence"/>
</dbReference>
<keyword evidence="4" id="KW-1185">Reference proteome</keyword>
<feature type="region of interest" description="Disordered" evidence="1">
    <location>
        <begin position="168"/>
        <end position="195"/>
    </location>
</feature>
<feature type="compositionally biased region" description="Basic and acidic residues" evidence="1">
    <location>
        <begin position="608"/>
        <end position="630"/>
    </location>
</feature>
<dbReference type="Gene3D" id="3.30.1250.10">
    <property type="entry name" value="Ribosome maturation protein SBDS, N-terminal domain"/>
    <property type="match status" value="1"/>
</dbReference>
<reference evidence="3" key="1">
    <citation type="submission" date="2023-07" db="EMBL/GenBank/DDBJ databases">
        <title>Black Yeasts Isolated from many extreme environments.</title>
        <authorList>
            <person name="Coleine C."/>
            <person name="Stajich J.E."/>
            <person name="Selbmann L."/>
        </authorList>
    </citation>
    <scope>NUCLEOTIDE SEQUENCE</scope>
    <source>
        <strain evidence="3">CCFEE 5485</strain>
    </source>
</reference>
<organism evidence="3 4">
    <name type="scientific">Recurvomyces mirabilis</name>
    <dbReference type="NCBI Taxonomy" id="574656"/>
    <lineage>
        <taxon>Eukaryota</taxon>
        <taxon>Fungi</taxon>
        <taxon>Dikarya</taxon>
        <taxon>Ascomycota</taxon>
        <taxon>Pezizomycotina</taxon>
        <taxon>Dothideomycetes</taxon>
        <taxon>Dothideomycetidae</taxon>
        <taxon>Mycosphaerellales</taxon>
        <taxon>Teratosphaeriaceae</taxon>
        <taxon>Recurvomyces</taxon>
    </lineage>
</organism>
<comment type="caution">
    <text evidence="3">The sequence shown here is derived from an EMBL/GenBank/DDBJ whole genome shotgun (WGS) entry which is preliminary data.</text>
</comment>
<protein>
    <recommendedName>
        <fullName evidence="2">Ribosome maturation protein SDO1/SBDS N-terminal domain-containing protein</fullName>
    </recommendedName>
</protein>
<proteinExistence type="predicted"/>